<dbReference type="Proteomes" id="UP000320585">
    <property type="component" value="Chromosome"/>
</dbReference>
<gene>
    <name evidence="1" type="ORF">Dia5BBH33_21530</name>
</gene>
<organism evidence="1 2">
    <name type="scientific">Dialister hominis</name>
    <dbReference type="NCBI Taxonomy" id="2582419"/>
    <lineage>
        <taxon>Bacteria</taxon>
        <taxon>Bacillati</taxon>
        <taxon>Bacillota</taxon>
        <taxon>Negativicutes</taxon>
        <taxon>Veillonellales</taxon>
        <taxon>Veillonellaceae</taxon>
        <taxon>Dialister</taxon>
    </lineage>
</organism>
<dbReference type="RefSeq" id="WP_144269361.1">
    <property type="nucleotide sequence ID" value="NZ_AP019697.1"/>
</dbReference>
<dbReference type="InterPro" id="IPR012349">
    <property type="entry name" value="Split_barrel_FMN-bd"/>
</dbReference>
<dbReference type="SUPFAM" id="SSF50475">
    <property type="entry name" value="FMN-binding split barrel"/>
    <property type="match status" value="1"/>
</dbReference>
<dbReference type="OrthoDB" id="9794935at2"/>
<dbReference type="AlphaFoldDB" id="A0A8D4UWB5"/>
<dbReference type="EMBL" id="AP019697">
    <property type="protein sequence ID" value="BBK26218.1"/>
    <property type="molecule type" value="Genomic_DNA"/>
</dbReference>
<evidence type="ECO:0000313" key="1">
    <source>
        <dbReference type="EMBL" id="BBK26218.1"/>
    </source>
</evidence>
<evidence type="ECO:0000313" key="2">
    <source>
        <dbReference type="Proteomes" id="UP000320585"/>
    </source>
</evidence>
<dbReference type="PANTHER" id="PTHR34071:SF2">
    <property type="entry name" value="FLAVIN-NUCLEOTIDE-BINDING PROTEIN"/>
    <property type="match status" value="1"/>
</dbReference>
<dbReference type="Pfam" id="PF12900">
    <property type="entry name" value="Pyridox_ox_2"/>
    <property type="match status" value="1"/>
</dbReference>
<dbReference type="GeneID" id="92717343"/>
<dbReference type="InterPro" id="IPR024747">
    <property type="entry name" value="Pyridox_Oxase-rel"/>
</dbReference>
<name>A0A8D4UWB5_9FIRM</name>
<dbReference type="Gene3D" id="2.30.110.10">
    <property type="entry name" value="Electron Transport, Fmn-binding Protein, Chain A"/>
    <property type="match status" value="1"/>
</dbReference>
<dbReference type="PANTHER" id="PTHR34071">
    <property type="entry name" value="5-NITROIMIDAZOLE ANTIBIOTICS RESISTANCE PROTEIN, NIMA-FAMILY-RELATED PROTEIN-RELATED"/>
    <property type="match status" value="1"/>
</dbReference>
<protein>
    <submittedName>
        <fullName evidence="1">MFS transporter</fullName>
    </submittedName>
</protein>
<keyword evidence="2" id="KW-1185">Reference proteome</keyword>
<sequence>MKVYPMRRKDRQAGEEDILRILKENVYGVLSTISEDGWPYGVPVSYVYEDGKIYFHSATMGHKVDNLAHSEKASFCVVGKTELLPEQFSTRYESVIAFGTVTKLEGQDKIDGLMKLVDALSEGYQELGLKKAEAGVNHYNSYCLTIEEGTGKIRK</sequence>
<accession>A0A8D4UWB5</accession>
<reference evidence="2" key="1">
    <citation type="submission" date="2019-05" db="EMBL/GenBank/DDBJ databases">
        <title>Complete genome sequencing of Dialister sp. strain 5BBH33.</title>
        <authorList>
            <person name="Sakamoto M."/>
            <person name="Murakami T."/>
            <person name="Mori H."/>
        </authorList>
    </citation>
    <scope>NUCLEOTIDE SEQUENCE [LARGE SCALE GENOMIC DNA]</scope>
    <source>
        <strain evidence="2">5BBH33</strain>
    </source>
</reference>
<proteinExistence type="predicted"/>
<dbReference type="KEGG" id="dho:Dia5BBH33_21530"/>